<dbReference type="PIRSF" id="PIRSF017082">
    <property type="entry name" value="YflP"/>
    <property type="match status" value="1"/>
</dbReference>
<feature type="chain" id="PRO_5029013919" evidence="2">
    <location>
        <begin position="32"/>
        <end position="337"/>
    </location>
</feature>
<dbReference type="KEGG" id="daer:H9K75_11030"/>
<evidence type="ECO:0000313" key="3">
    <source>
        <dbReference type="EMBL" id="QNP50265.1"/>
    </source>
</evidence>
<dbReference type="Proteomes" id="UP000516028">
    <property type="component" value="Chromosome"/>
</dbReference>
<dbReference type="EMBL" id="CP060783">
    <property type="protein sequence ID" value="QNP50265.1"/>
    <property type="molecule type" value="Genomic_DNA"/>
</dbReference>
<evidence type="ECO:0000256" key="2">
    <source>
        <dbReference type="SAM" id="SignalP"/>
    </source>
</evidence>
<dbReference type="PANTHER" id="PTHR42928">
    <property type="entry name" value="TRICARBOXYLATE-BINDING PROTEIN"/>
    <property type="match status" value="1"/>
</dbReference>
<sequence>MTSASQEKRRNWCLGVAGWAALSLAHPAALAQALTPLPDFPRQSVTLVSPFPPGGGNDGIARLLGNELSKLIGQAVVIENRAGAGGNLGTTAVARAKPDGYTLVLSQNSVMAVNPSLYKNPGFDPLKDFVALSQITSAPLVLVVRAESPHKSLADYLKAAAERPGKVSFATPGNGTLSHLAGATLAQKKGVTLMHVPYRGAGPATNDLLGGSVDMLITSPPSVESLYSSGKVRALAVTHSNAVGAFKNVPSLEQQGVSHVSIEGWYGVFAPAGTPKERVQYLSEAIRKAATAPAVVARINQDGADVVASTPEALDKKLRAEIPHWAALVKSLDLSID</sequence>
<gene>
    <name evidence="3" type="ORF">H9K75_11030</name>
</gene>
<proteinExistence type="inferred from homology"/>
<evidence type="ECO:0000313" key="4">
    <source>
        <dbReference type="Proteomes" id="UP000516028"/>
    </source>
</evidence>
<keyword evidence="2" id="KW-0732">Signal</keyword>
<feature type="signal peptide" evidence="2">
    <location>
        <begin position="1"/>
        <end position="31"/>
    </location>
</feature>
<dbReference type="RefSeq" id="WP_187725772.1">
    <property type="nucleotide sequence ID" value="NZ_CP060783.1"/>
</dbReference>
<dbReference type="Gene3D" id="3.40.190.150">
    <property type="entry name" value="Bordetella uptake gene, domain 1"/>
    <property type="match status" value="1"/>
</dbReference>
<dbReference type="InterPro" id="IPR042100">
    <property type="entry name" value="Bug_dom1"/>
</dbReference>
<dbReference type="Gene3D" id="3.40.190.10">
    <property type="entry name" value="Periplasmic binding protein-like II"/>
    <property type="match status" value="1"/>
</dbReference>
<dbReference type="CDD" id="cd07012">
    <property type="entry name" value="PBP2_Bug_TTT"/>
    <property type="match status" value="1"/>
</dbReference>
<reference evidence="3 4" key="1">
    <citation type="submission" date="2020-08" db="EMBL/GenBank/DDBJ databases">
        <title>Genome sequence of Diaphorobacter aerolatus KACC 16536T.</title>
        <authorList>
            <person name="Hyun D.-W."/>
            <person name="Bae J.-W."/>
        </authorList>
    </citation>
    <scope>NUCLEOTIDE SEQUENCE [LARGE SCALE GENOMIC DNA]</scope>
    <source>
        <strain evidence="3 4">KACC 16536</strain>
    </source>
</reference>
<keyword evidence="4" id="KW-1185">Reference proteome</keyword>
<protein>
    <submittedName>
        <fullName evidence="3">Tripartite tricarboxylate transporter substrate binding protein</fullName>
    </submittedName>
</protein>
<accession>A0A7H0GPP9</accession>
<dbReference type="InterPro" id="IPR005064">
    <property type="entry name" value="BUG"/>
</dbReference>
<dbReference type="AlphaFoldDB" id="A0A7H0GPP9"/>
<organism evidence="3 4">
    <name type="scientific">Diaphorobacter aerolatus</name>
    <dbReference type="NCBI Taxonomy" id="1288495"/>
    <lineage>
        <taxon>Bacteria</taxon>
        <taxon>Pseudomonadati</taxon>
        <taxon>Pseudomonadota</taxon>
        <taxon>Betaproteobacteria</taxon>
        <taxon>Burkholderiales</taxon>
        <taxon>Comamonadaceae</taxon>
        <taxon>Diaphorobacter</taxon>
    </lineage>
</organism>
<comment type="similarity">
    <text evidence="1">Belongs to the UPF0065 (bug) family.</text>
</comment>
<evidence type="ECO:0000256" key="1">
    <source>
        <dbReference type="ARBA" id="ARBA00006987"/>
    </source>
</evidence>
<dbReference type="Pfam" id="PF03401">
    <property type="entry name" value="TctC"/>
    <property type="match status" value="1"/>
</dbReference>
<name>A0A7H0GPP9_9BURK</name>
<dbReference type="PANTHER" id="PTHR42928:SF5">
    <property type="entry name" value="BLR1237 PROTEIN"/>
    <property type="match status" value="1"/>
</dbReference>
<dbReference type="SUPFAM" id="SSF53850">
    <property type="entry name" value="Periplasmic binding protein-like II"/>
    <property type="match status" value="1"/>
</dbReference>